<name>A0A0S4JWK8_BODSA</name>
<feature type="region of interest" description="Disordered" evidence="1">
    <location>
        <begin position="1"/>
        <end position="23"/>
    </location>
</feature>
<keyword evidence="3" id="KW-1185">Reference proteome</keyword>
<organism evidence="2 3">
    <name type="scientific">Bodo saltans</name>
    <name type="common">Flagellated protozoan</name>
    <dbReference type="NCBI Taxonomy" id="75058"/>
    <lineage>
        <taxon>Eukaryota</taxon>
        <taxon>Discoba</taxon>
        <taxon>Euglenozoa</taxon>
        <taxon>Kinetoplastea</taxon>
        <taxon>Metakinetoplastina</taxon>
        <taxon>Eubodonida</taxon>
        <taxon>Bodonidae</taxon>
        <taxon>Bodo</taxon>
    </lineage>
</organism>
<dbReference type="VEuPathDB" id="TriTrypDB:BSAL_43275"/>
<dbReference type="AlphaFoldDB" id="A0A0S4JWK8"/>
<reference evidence="3" key="1">
    <citation type="submission" date="2015-09" db="EMBL/GenBank/DDBJ databases">
        <authorList>
            <consortium name="Pathogen Informatics"/>
        </authorList>
    </citation>
    <scope>NUCLEOTIDE SEQUENCE [LARGE SCALE GENOMIC DNA]</scope>
    <source>
        <strain evidence="3">Lake Konstanz</strain>
    </source>
</reference>
<protein>
    <submittedName>
        <fullName evidence="2">Uncharacterized protein</fullName>
    </submittedName>
</protein>
<accession>A0A0S4JWK8</accession>
<dbReference type="Proteomes" id="UP000051952">
    <property type="component" value="Unassembled WGS sequence"/>
</dbReference>
<evidence type="ECO:0000256" key="1">
    <source>
        <dbReference type="SAM" id="MobiDB-lite"/>
    </source>
</evidence>
<dbReference type="EMBL" id="CYKH01002159">
    <property type="protein sequence ID" value="CUG93516.1"/>
    <property type="molecule type" value="Genomic_DNA"/>
</dbReference>
<gene>
    <name evidence="2" type="ORF">BSAL_43275</name>
</gene>
<evidence type="ECO:0000313" key="3">
    <source>
        <dbReference type="Proteomes" id="UP000051952"/>
    </source>
</evidence>
<sequence>MRRSGLLRQLNLSRPGTKGTAASDDAFFRVSERPLNDADYVYSALCPVHTTFLSRVPRNMARRRRERALENVQFQMARNNLGVKY</sequence>
<proteinExistence type="predicted"/>
<evidence type="ECO:0000313" key="2">
    <source>
        <dbReference type="EMBL" id="CUG93516.1"/>
    </source>
</evidence>